<feature type="domain" description="HigA2-like helix-turn-helix" evidence="1">
    <location>
        <begin position="24"/>
        <end position="86"/>
    </location>
</feature>
<protein>
    <recommendedName>
        <fullName evidence="1">HigA2-like helix-turn-helix domain-containing protein</fullName>
    </recommendedName>
</protein>
<name>A0A1H9JM15_9HYPH</name>
<gene>
    <name evidence="2" type="ORF">SAMN05216548_108183</name>
</gene>
<dbReference type="Proteomes" id="UP000199647">
    <property type="component" value="Unassembled WGS sequence"/>
</dbReference>
<dbReference type="EMBL" id="FOFG01000008">
    <property type="protein sequence ID" value="SEQ87991.1"/>
    <property type="molecule type" value="Genomic_DNA"/>
</dbReference>
<proteinExistence type="predicted"/>
<evidence type="ECO:0000259" key="1">
    <source>
        <dbReference type="Pfam" id="PF13744"/>
    </source>
</evidence>
<dbReference type="RefSeq" id="WP_177176843.1">
    <property type="nucleotide sequence ID" value="NZ_FOFG01000008.1"/>
</dbReference>
<dbReference type="SUPFAM" id="SSF47413">
    <property type="entry name" value="lambda repressor-like DNA-binding domains"/>
    <property type="match status" value="1"/>
</dbReference>
<evidence type="ECO:0000313" key="2">
    <source>
        <dbReference type="EMBL" id="SEQ87991.1"/>
    </source>
</evidence>
<dbReference type="Gene3D" id="1.10.260.40">
    <property type="entry name" value="lambda repressor-like DNA-binding domains"/>
    <property type="match status" value="1"/>
</dbReference>
<evidence type="ECO:0000313" key="3">
    <source>
        <dbReference type="Proteomes" id="UP000199647"/>
    </source>
</evidence>
<sequence>MMGGSTPILPNRYQCVSAQAAKDVIGGALANAIQARRLKPSQVAASYSRIRAGEVGKILDGDWQVFGINRLMAIGEALGVQVEIRASGSEERAAA</sequence>
<dbReference type="AlphaFoldDB" id="A0A1H9JM15"/>
<reference evidence="2 3" key="1">
    <citation type="submission" date="2016-10" db="EMBL/GenBank/DDBJ databases">
        <authorList>
            <person name="de Groot N.N."/>
        </authorList>
    </citation>
    <scope>NUCLEOTIDE SEQUENCE [LARGE SCALE GENOMIC DNA]</scope>
    <source>
        <strain evidence="2 3">A52C2</strain>
    </source>
</reference>
<dbReference type="InterPro" id="IPR039554">
    <property type="entry name" value="HigA2-like_HTH"/>
</dbReference>
<organism evidence="2 3">
    <name type="scientific">Faunimonas pinastri</name>
    <dbReference type="NCBI Taxonomy" id="1855383"/>
    <lineage>
        <taxon>Bacteria</taxon>
        <taxon>Pseudomonadati</taxon>
        <taxon>Pseudomonadota</taxon>
        <taxon>Alphaproteobacteria</taxon>
        <taxon>Hyphomicrobiales</taxon>
        <taxon>Afifellaceae</taxon>
        <taxon>Faunimonas</taxon>
    </lineage>
</organism>
<dbReference type="InterPro" id="IPR010982">
    <property type="entry name" value="Lambda_DNA-bd_dom_sf"/>
</dbReference>
<accession>A0A1H9JM15</accession>
<dbReference type="Pfam" id="PF13744">
    <property type="entry name" value="HTH_37"/>
    <property type="match status" value="1"/>
</dbReference>
<dbReference type="STRING" id="1855383.SAMN05216548_108183"/>
<dbReference type="GO" id="GO:0003677">
    <property type="term" value="F:DNA binding"/>
    <property type="evidence" value="ECO:0007669"/>
    <property type="project" value="InterPro"/>
</dbReference>
<keyword evidence="3" id="KW-1185">Reference proteome</keyword>